<proteinExistence type="predicted"/>
<feature type="transmembrane region" description="Helical" evidence="5">
    <location>
        <begin position="107"/>
        <end position="125"/>
    </location>
</feature>
<evidence type="ECO:0000256" key="2">
    <source>
        <dbReference type="ARBA" id="ARBA00022692"/>
    </source>
</evidence>
<dbReference type="InterPro" id="IPR050186">
    <property type="entry name" value="TPT_transporter"/>
</dbReference>
<protein>
    <submittedName>
        <fullName evidence="7">UDP-galactose transporter 2</fullName>
    </submittedName>
</protein>
<comment type="subcellular location">
    <subcellularLocation>
        <location evidence="1">Membrane</location>
        <topology evidence="1">Multi-pass membrane protein</topology>
    </subcellularLocation>
</comment>
<keyword evidence="2 5" id="KW-0812">Transmembrane</keyword>
<reference evidence="7 8" key="1">
    <citation type="journal article" date="2016" name="DNA Res.">
        <title>The draft genome of MD-2 pineapple using hybrid error correction of long reads.</title>
        <authorList>
            <person name="Redwan R.M."/>
            <person name="Saidin A."/>
            <person name="Kumar S.V."/>
        </authorList>
    </citation>
    <scope>NUCLEOTIDE SEQUENCE [LARGE SCALE GENOMIC DNA]</scope>
    <source>
        <strain evidence="8">cv. MD2</strain>
        <tissue evidence="7">Leaf</tissue>
    </source>
</reference>
<dbReference type="InterPro" id="IPR004853">
    <property type="entry name" value="Sugar_P_trans_dom"/>
</dbReference>
<evidence type="ECO:0000313" key="7">
    <source>
        <dbReference type="EMBL" id="OAY83878.1"/>
    </source>
</evidence>
<evidence type="ECO:0000256" key="4">
    <source>
        <dbReference type="ARBA" id="ARBA00023136"/>
    </source>
</evidence>
<comment type="caution">
    <text evidence="7">The sequence shown here is derived from an EMBL/GenBank/DDBJ whole genome shotgun (WGS) entry which is preliminary data.</text>
</comment>
<keyword evidence="3 5" id="KW-1133">Transmembrane helix</keyword>
<feature type="transmembrane region" description="Helical" evidence="5">
    <location>
        <begin position="330"/>
        <end position="349"/>
    </location>
</feature>
<evidence type="ECO:0000259" key="6">
    <source>
        <dbReference type="Pfam" id="PF03151"/>
    </source>
</evidence>
<evidence type="ECO:0000256" key="3">
    <source>
        <dbReference type="ARBA" id="ARBA00022989"/>
    </source>
</evidence>
<feature type="domain" description="Sugar phosphate transporter" evidence="6">
    <location>
        <begin position="70"/>
        <end position="347"/>
    </location>
</feature>
<gene>
    <name evidence="7" type="ORF">ACMD2_12727</name>
</gene>
<sequence>MDLEKKPVVSDVGAWAMNVVSSVGIIMANKQLMSPNGYGFSFGNPPPPPAFADSGLIRGICGGLSVKNGVFTPTTLTGFHFTVTALVGWISNATGYSASKYVPLWELFWFSIVANMSITGMNLSLMLNSVGFYQISKLSMIPVVCLMEWILHSKHYTTKVITAVIVVAFGVGICTVTDVEINAKGFLCACVAVFCTSLQQIDFDSDLVLIGCCKVEKGMKKQTIGSFQKKYNIGSFELLSKTAPIQAASLLLFGPFADYYLNGGSLLEYHFSTGATIFILLSCSLAVFCNMSQYLCIGRFSATSFQVLGHMKTVCVLILGWILFDSALTVKNILGMLLAILGMIVYSWAVESEKQSKVAPSLIRSDSRFDSEDVKLLKEKMNGLTQSDLEIGQLKS</sequence>
<evidence type="ECO:0000256" key="5">
    <source>
        <dbReference type="SAM" id="Phobius"/>
    </source>
</evidence>
<feature type="transmembrane region" description="Helical" evidence="5">
    <location>
        <begin position="269"/>
        <end position="288"/>
    </location>
</feature>
<dbReference type="PANTHER" id="PTHR11132">
    <property type="entry name" value="SOLUTE CARRIER FAMILY 35"/>
    <property type="match status" value="1"/>
</dbReference>
<keyword evidence="4 5" id="KW-0472">Membrane</keyword>
<dbReference type="GO" id="GO:0016020">
    <property type="term" value="C:membrane"/>
    <property type="evidence" value="ECO:0007669"/>
    <property type="project" value="UniProtKB-SubCell"/>
</dbReference>
<evidence type="ECO:0000256" key="1">
    <source>
        <dbReference type="ARBA" id="ARBA00004141"/>
    </source>
</evidence>
<feature type="transmembrane region" description="Helical" evidence="5">
    <location>
        <begin position="300"/>
        <end position="324"/>
    </location>
</feature>
<evidence type="ECO:0000313" key="8">
    <source>
        <dbReference type="Proteomes" id="UP000092600"/>
    </source>
</evidence>
<organism evidence="7 8">
    <name type="scientific">Ananas comosus</name>
    <name type="common">Pineapple</name>
    <name type="synonym">Ananas ananas</name>
    <dbReference type="NCBI Taxonomy" id="4615"/>
    <lineage>
        <taxon>Eukaryota</taxon>
        <taxon>Viridiplantae</taxon>
        <taxon>Streptophyta</taxon>
        <taxon>Embryophyta</taxon>
        <taxon>Tracheophyta</taxon>
        <taxon>Spermatophyta</taxon>
        <taxon>Magnoliopsida</taxon>
        <taxon>Liliopsida</taxon>
        <taxon>Poales</taxon>
        <taxon>Bromeliaceae</taxon>
        <taxon>Bromelioideae</taxon>
        <taxon>Ananas</taxon>
    </lineage>
</organism>
<dbReference type="InterPro" id="IPR037185">
    <property type="entry name" value="EmrE-like"/>
</dbReference>
<dbReference type="Pfam" id="PF03151">
    <property type="entry name" value="TPT"/>
    <property type="match status" value="1"/>
</dbReference>
<dbReference type="AlphaFoldDB" id="A0A199W3W5"/>
<dbReference type="Proteomes" id="UP000092600">
    <property type="component" value="Unassembled WGS sequence"/>
</dbReference>
<name>A0A199W3W5_ANACO</name>
<dbReference type="SUPFAM" id="SSF103481">
    <property type="entry name" value="Multidrug resistance efflux transporter EmrE"/>
    <property type="match status" value="1"/>
</dbReference>
<accession>A0A199W3W5</accession>
<dbReference type="EMBL" id="LSRQ01000299">
    <property type="protein sequence ID" value="OAY83878.1"/>
    <property type="molecule type" value="Genomic_DNA"/>
</dbReference>